<comment type="caution">
    <text evidence="1">The sequence shown here is derived from an EMBL/GenBank/DDBJ whole genome shotgun (WGS) entry which is preliminary data.</text>
</comment>
<proteinExistence type="predicted"/>
<accession>A0A652YNF5</accession>
<gene>
    <name evidence="1" type="ORF">FNL38_105269</name>
</gene>
<dbReference type="AlphaFoldDB" id="A0A652YNF5"/>
<dbReference type="CDD" id="cd00093">
    <property type="entry name" value="HTH_XRE"/>
    <property type="match status" value="1"/>
</dbReference>
<reference evidence="1" key="1">
    <citation type="submission" date="2019-07" db="EMBL/GenBank/DDBJ databases">
        <title>Genomic Encyclopedia of Type Strains, Phase IV (KMG-IV): sequencing the most valuable type-strain genomes for metagenomic binning, comparative biology and taxonomic classification.</title>
        <authorList>
            <person name="Goeker M."/>
        </authorList>
    </citation>
    <scope>NUCLEOTIDE SEQUENCE</scope>
    <source>
        <strain evidence="1">DSM 44596</strain>
    </source>
</reference>
<dbReference type="InterPro" id="IPR001387">
    <property type="entry name" value="Cro/C1-type_HTH"/>
</dbReference>
<sequence>MADDLYQRYEFTFIVPLLTLSQEQMLAKSLGGRVEERKGLQLLTLTAEGMRAATTAITLVDQLAGSGVRPERTHPDLVSRQDIADRAGVTRQAVGQWVRGVRQASTPFPVPYNSVAGGIWFWGDVLAWLRRQGYGQDTGLRYPTLDEHIRIDRHIAINHKTP</sequence>
<organism evidence="1">
    <name type="scientific">Nocardia globerula</name>
    <dbReference type="NCBI Taxonomy" id="1818"/>
    <lineage>
        <taxon>Bacteria</taxon>
        <taxon>Bacillati</taxon>
        <taxon>Actinomycetota</taxon>
        <taxon>Actinomycetes</taxon>
        <taxon>Mycobacteriales</taxon>
        <taxon>Nocardiaceae</taxon>
        <taxon>Nocardia</taxon>
    </lineage>
</organism>
<protein>
    <submittedName>
        <fullName evidence="1">Uncharacterized protein</fullName>
    </submittedName>
</protein>
<evidence type="ECO:0000313" key="1">
    <source>
        <dbReference type="EMBL" id="TYQ03119.1"/>
    </source>
</evidence>
<name>A0A652YNF5_NOCGL</name>
<dbReference type="EMBL" id="VNIQ01000005">
    <property type="protein sequence ID" value="TYQ03119.1"/>
    <property type="molecule type" value="Genomic_DNA"/>
</dbReference>